<accession>A0A2H0WA67</accession>
<reference evidence="2" key="1">
    <citation type="submission" date="2017-09" db="EMBL/GenBank/DDBJ databases">
        <title>Depth-based differentiation of microbial function through sediment-hosted aquifers and enrichment of novel symbionts in the deep terrestrial subsurface.</title>
        <authorList>
            <person name="Probst A.J."/>
            <person name="Ladd B."/>
            <person name="Jarett J.K."/>
            <person name="Geller-Mcgrath D.E."/>
            <person name="Sieber C.M.K."/>
            <person name="Emerson J.B."/>
            <person name="Anantharaman K."/>
            <person name="Thomas B.C."/>
            <person name="Malmstrom R."/>
            <person name="Stieglmeier M."/>
            <person name="Klingl A."/>
            <person name="Woyke T."/>
            <person name="Ryan C.M."/>
            <person name="Banfield J.F."/>
        </authorList>
    </citation>
    <scope>NUCLEOTIDE SEQUENCE [LARGE SCALE GENOMIC DNA]</scope>
</reference>
<sequence length="214" mass="23771">MSKRINLLILSLVFLVGVGGVMVFRLWQVEKMPVASFSPQQSSFNLKPPTKALKGGFLIIDGNVKKEPRDKEEFETVEDVGGVLIEGEKIATGKKSQATIEFPDFIRIDLGSDTEIGLSNLMSDNFLISQLSGFVTYRLLGNNNTFSVRSLHALMSFEPGESEITVEESEIVVRILSGKAKLALVDLDNETHVWELNEGEEILVDDGERRVEIK</sequence>
<organism evidence="1 2">
    <name type="scientific">Candidatus Beckwithbacteria bacterium CG10_big_fil_rev_8_21_14_0_10_34_10</name>
    <dbReference type="NCBI Taxonomy" id="1974495"/>
    <lineage>
        <taxon>Bacteria</taxon>
        <taxon>Candidatus Beckwithiibacteriota</taxon>
    </lineage>
</organism>
<comment type="caution">
    <text evidence="1">The sequence shown here is derived from an EMBL/GenBank/DDBJ whole genome shotgun (WGS) entry which is preliminary data.</text>
</comment>
<dbReference type="Proteomes" id="UP000230093">
    <property type="component" value="Unassembled WGS sequence"/>
</dbReference>
<gene>
    <name evidence="1" type="ORF">COT75_01495</name>
</gene>
<evidence type="ECO:0008006" key="3">
    <source>
        <dbReference type="Google" id="ProtNLM"/>
    </source>
</evidence>
<name>A0A2H0WA67_9BACT</name>
<dbReference type="EMBL" id="PEZT01000009">
    <property type="protein sequence ID" value="PIS09455.1"/>
    <property type="molecule type" value="Genomic_DNA"/>
</dbReference>
<evidence type="ECO:0000313" key="2">
    <source>
        <dbReference type="Proteomes" id="UP000230093"/>
    </source>
</evidence>
<evidence type="ECO:0000313" key="1">
    <source>
        <dbReference type="EMBL" id="PIS09455.1"/>
    </source>
</evidence>
<dbReference type="AlphaFoldDB" id="A0A2H0WA67"/>
<protein>
    <recommendedName>
        <fullName evidence="3">FecR protein domain-containing protein</fullName>
    </recommendedName>
</protein>
<proteinExistence type="predicted"/>